<keyword evidence="2 6" id="KW-0812">Transmembrane</keyword>
<proteinExistence type="predicted"/>
<keyword evidence="4 6" id="KW-0472">Membrane</keyword>
<comment type="subcellular location">
    <subcellularLocation>
        <location evidence="1">Membrane</location>
        <topology evidence="1">Multi-pass membrane protein</topology>
    </subcellularLocation>
</comment>
<feature type="transmembrane region" description="Helical" evidence="6">
    <location>
        <begin position="184"/>
        <end position="207"/>
    </location>
</feature>
<dbReference type="Pfam" id="PF13515">
    <property type="entry name" value="FUSC_2"/>
    <property type="match status" value="1"/>
</dbReference>
<feature type="domain" description="Integral membrane bound transporter" evidence="7">
    <location>
        <begin position="245"/>
        <end position="370"/>
    </location>
</feature>
<dbReference type="Proteomes" id="UP000195981">
    <property type="component" value="Unassembled WGS sequence"/>
</dbReference>
<dbReference type="InterPro" id="IPR049453">
    <property type="entry name" value="Memb_transporter_dom"/>
</dbReference>
<feature type="compositionally biased region" description="Low complexity" evidence="5">
    <location>
        <begin position="29"/>
        <end position="38"/>
    </location>
</feature>
<evidence type="ECO:0000259" key="7">
    <source>
        <dbReference type="Pfam" id="PF13515"/>
    </source>
</evidence>
<evidence type="ECO:0000256" key="5">
    <source>
        <dbReference type="SAM" id="MobiDB-lite"/>
    </source>
</evidence>
<dbReference type="GO" id="GO:0016020">
    <property type="term" value="C:membrane"/>
    <property type="evidence" value="ECO:0007669"/>
    <property type="project" value="UniProtKB-SubCell"/>
</dbReference>
<feature type="transmembrane region" description="Helical" evidence="6">
    <location>
        <begin position="357"/>
        <end position="377"/>
    </location>
</feature>
<protein>
    <submittedName>
        <fullName evidence="8">Membrane protein</fullName>
    </submittedName>
</protein>
<feature type="transmembrane region" description="Helical" evidence="6">
    <location>
        <begin position="327"/>
        <end position="345"/>
    </location>
</feature>
<feature type="compositionally biased region" description="Pro residues" evidence="5">
    <location>
        <begin position="1"/>
        <end position="12"/>
    </location>
</feature>
<dbReference type="RefSeq" id="WP_234991892.1">
    <property type="nucleotide sequence ID" value="NZ_FWFG01000035.1"/>
</dbReference>
<keyword evidence="3 6" id="KW-1133">Transmembrane helix</keyword>
<evidence type="ECO:0000256" key="2">
    <source>
        <dbReference type="ARBA" id="ARBA00022692"/>
    </source>
</evidence>
<evidence type="ECO:0000313" key="9">
    <source>
        <dbReference type="Proteomes" id="UP000195981"/>
    </source>
</evidence>
<feature type="region of interest" description="Disordered" evidence="5">
    <location>
        <begin position="1"/>
        <end position="38"/>
    </location>
</feature>
<gene>
    <name evidence="8" type="ORF">FM110_04040</name>
</gene>
<keyword evidence="9" id="KW-1185">Reference proteome</keyword>
<feature type="transmembrane region" description="Helical" evidence="6">
    <location>
        <begin position="112"/>
        <end position="132"/>
    </location>
</feature>
<dbReference type="EMBL" id="FWFG01000035">
    <property type="protein sequence ID" value="SLM89696.1"/>
    <property type="molecule type" value="Genomic_DNA"/>
</dbReference>
<evidence type="ECO:0000256" key="6">
    <source>
        <dbReference type="SAM" id="Phobius"/>
    </source>
</evidence>
<reference evidence="8 9" key="1">
    <citation type="submission" date="2017-02" db="EMBL/GenBank/DDBJ databases">
        <authorList>
            <person name="Peterson S.W."/>
        </authorList>
    </citation>
    <scope>NUCLEOTIDE SEQUENCE [LARGE SCALE GENOMIC DNA]</scope>
    <source>
        <strain evidence="8 9">CIP104813</strain>
    </source>
</reference>
<feature type="transmembrane region" description="Helical" evidence="6">
    <location>
        <begin position="235"/>
        <end position="260"/>
    </location>
</feature>
<evidence type="ECO:0000256" key="4">
    <source>
        <dbReference type="ARBA" id="ARBA00023136"/>
    </source>
</evidence>
<dbReference type="AlphaFoldDB" id="A0A1X6WW81"/>
<accession>A0A1X6WW81</accession>
<name>A0A1X6WW81_9MICO</name>
<sequence length="392" mass="40821">MTVPPAPAPSPSSDPSSARPDASPPRPAPAGSAHPHPLTVLRGAHPRRLLRLGPGLADHIPSFRIAMGVAGPLAVLLAMGHPAWTLYGSFGAFTGIYSRYEPTRLRFRRQSLIGLILTICVSVGALVAQTAATWPTGPAEALRLVVPALLAAGCATVVTARGLRPGGALFPLFGVGAVSTAPPSASVATAALVAGLSAAWCVLLGLAGHYLGERHPDADVPDAPRVRPAQLAGEFARYAVAALVAGLLGSMTGLMSPYWAQVAAVVPLSAVRRDAQIERGLHRVIGTAAGVVVTAFLLSFPAQPWQLAVWVVLLQFLTEMFVLRNYVLSLLFVTPMALLMVQLGHPLPAVPLLQARVIETVIGVAVALAVVLAGGAWSRWRRRRTAGPDTVA</sequence>
<organism evidence="8 9">
    <name type="scientific">Brachybacterium nesterenkovii</name>
    <dbReference type="NCBI Taxonomy" id="47847"/>
    <lineage>
        <taxon>Bacteria</taxon>
        <taxon>Bacillati</taxon>
        <taxon>Actinomycetota</taxon>
        <taxon>Actinomycetes</taxon>
        <taxon>Micrococcales</taxon>
        <taxon>Dermabacteraceae</taxon>
        <taxon>Brachybacterium</taxon>
    </lineage>
</organism>
<evidence type="ECO:0000313" key="8">
    <source>
        <dbReference type="EMBL" id="SLM89696.1"/>
    </source>
</evidence>
<evidence type="ECO:0000256" key="1">
    <source>
        <dbReference type="ARBA" id="ARBA00004141"/>
    </source>
</evidence>
<evidence type="ECO:0000256" key="3">
    <source>
        <dbReference type="ARBA" id="ARBA00022989"/>
    </source>
</evidence>